<dbReference type="InterPro" id="IPR004147">
    <property type="entry name" value="ABC1_dom"/>
</dbReference>
<gene>
    <name evidence="4" type="ORF">ACFQ2J_12600</name>
</gene>
<proteinExistence type="inferred from homology"/>
<name>A0ABW3L5K2_9BACI</name>
<dbReference type="RefSeq" id="WP_386060879.1">
    <property type="nucleotide sequence ID" value="NZ_JBHTKL010000005.1"/>
</dbReference>
<sequence length="551" mass="64413">MRNRLKYISIYRISVIVWMSAKFLWQIFWFQRFHPIWDEETKRKWNRLLARQAKEYRITSIRLGGMLIKFGQFLSSRADLLPDIFIKELEGLVDRVKPTPFENSKQTIEKDWGADLEEYLESIDEKAVASASIGEVYKARLKDGTTIALKVQRYRVKDIFHMDFKALRIVFWMLDKFTPYGKKADLPALYRELVTVMSNELDFRKELENGNYFKRRFQHIPNVYIPEYFDELSTERVLAMEWIEGVKVTDIEFMKEHGIDREAVARTLFDLCVEQFLNNGTFHSDPHPGNLMLKQDGTLVVIDFGMVGDIHKQDAGYIRQMIQGFILDDYDRVIDALQKMNFLLENADTNKVKKLMRETTVMYLDGEFEKLDAAMMQQIMKDIQEFVNEQPIQLPADYAFLGRATSIIVGVLTAVYPQIDLIDWGKPVIKKWMTGEDSRFSIYKEVASDAARPLLSLPRALVNYLESGERDREWEAEKQQQTMFHHYYLFYALLSFIFLMVGIALGTYGQLAAVQFLLIVGYIAAGVGFILLIIFAFKHMSMIKSLNRRMK</sequence>
<feature type="transmembrane region" description="Helical" evidence="2">
    <location>
        <begin position="488"/>
        <end position="508"/>
    </location>
</feature>
<evidence type="ECO:0000256" key="1">
    <source>
        <dbReference type="ARBA" id="ARBA00009670"/>
    </source>
</evidence>
<dbReference type="EMBL" id="JBHTKL010000005">
    <property type="protein sequence ID" value="MFD1020018.1"/>
    <property type="molecule type" value="Genomic_DNA"/>
</dbReference>
<comment type="caution">
    <text evidence="4">The sequence shown here is derived from an EMBL/GenBank/DDBJ whole genome shotgun (WGS) entry which is preliminary data.</text>
</comment>
<evidence type="ECO:0000313" key="5">
    <source>
        <dbReference type="Proteomes" id="UP001596990"/>
    </source>
</evidence>
<keyword evidence="4" id="KW-0808">Transferase</keyword>
<keyword evidence="4" id="KW-0418">Kinase</keyword>
<comment type="similarity">
    <text evidence="1">Belongs to the protein kinase superfamily. ADCK protein kinase family.</text>
</comment>
<dbReference type="CDD" id="cd05121">
    <property type="entry name" value="ABC1_ADCK3-like"/>
    <property type="match status" value="1"/>
</dbReference>
<dbReference type="InterPro" id="IPR011009">
    <property type="entry name" value="Kinase-like_dom_sf"/>
</dbReference>
<evidence type="ECO:0000313" key="4">
    <source>
        <dbReference type="EMBL" id="MFD1020018.1"/>
    </source>
</evidence>
<dbReference type="InterPro" id="IPR050154">
    <property type="entry name" value="UbiB_kinase"/>
</dbReference>
<feature type="transmembrane region" description="Helical" evidence="2">
    <location>
        <begin position="6"/>
        <end position="25"/>
    </location>
</feature>
<accession>A0ABW3L5K2</accession>
<protein>
    <submittedName>
        <fullName evidence="4">ABC1 kinase family protein</fullName>
    </submittedName>
</protein>
<evidence type="ECO:0000256" key="2">
    <source>
        <dbReference type="SAM" id="Phobius"/>
    </source>
</evidence>
<keyword evidence="5" id="KW-1185">Reference proteome</keyword>
<feature type="domain" description="ABC1 atypical kinase-like" evidence="3">
    <location>
        <begin position="92"/>
        <end position="335"/>
    </location>
</feature>
<dbReference type="Proteomes" id="UP001596990">
    <property type="component" value="Unassembled WGS sequence"/>
</dbReference>
<keyword evidence="2" id="KW-0472">Membrane</keyword>
<feature type="transmembrane region" description="Helical" evidence="2">
    <location>
        <begin position="514"/>
        <end position="537"/>
    </location>
</feature>
<reference evidence="5" key="1">
    <citation type="journal article" date="2019" name="Int. J. Syst. Evol. Microbiol.">
        <title>The Global Catalogue of Microorganisms (GCM) 10K type strain sequencing project: providing services to taxonomists for standard genome sequencing and annotation.</title>
        <authorList>
            <consortium name="The Broad Institute Genomics Platform"/>
            <consortium name="The Broad Institute Genome Sequencing Center for Infectious Disease"/>
            <person name="Wu L."/>
            <person name="Ma J."/>
        </authorList>
    </citation>
    <scope>NUCLEOTIDE SEQUENCE [LARGE SCALE GENOMIC DNA]</scope>
    <source>
        <strain evidence="5">CCUG 56607</strain>
    </source>
</reference>
<dbReference type="PANTHER" id="PTHR10566">
    <property type="entry name" value="CHAPERONE-ACTIVITY OF BC1 COMPLEX CABC1 -RELATED"/>
    <property type="match status" value="1"/>
</dbReference>
<dbReference type="SUPFAM" id="SSF56112">
    <property type="entry name" value="Protein kinase-like (PK-like)"/>
    <property type="match status" value="1"/>
</dbReference>
<dbReference type="Gene3D" id="1.10.510.10">
    <property type="entry name" value="Transferase(Phosphotransferase) domain 1"/>
    <property type="match status" value="1"/>
</dbReference>
<keyword evidence="2" id="KW-0812">Transmembrane</keyword>
<organism evidence="4 5">
    <name type="scientific">Thalassobacillus hwangdonensis</name>
    <dbReference type="NCBI Taxonomy" id="546108"/>
    <lineage>
        <taxon>Bacteria</taxon>
        <taxon>Bacillati</taxon>
        <taxon>Bacillota</taxon>
        <taxon>Bacilli</taxon>
        <taxon>Bacillales</taxon>
        <taxon>Bacillaceae</taxon>
        <taxon>Thalassobacillus</taxon>
    </lineage>
</organism>
<dbReference type="GO" id="GO:0016301">
    <property type="term" value="F:kinase activity"/>
    <property type="evidence" value="ECO:0007669"/>
    <property type="project" value="UniProtKB-KW"/>
</dbReference>
<dbReference type="PANTHER" id="PTHR10566:SF113">
    <property type="entry name" value="PROTEIN ACTIVITY OF BC1 COMPLEX KINASE 7, CHLOROPLASTIC"/>
    <property type="match status" value="1"/>
</dbReference>
<keyword evidence="2" id="KW-1133">Transmembrane helix</keyword>
<dbReference type="Pfam" id="PF03109">
    <property type="entry name" value="ABC1"/>
    <property type="match status" value="1"/>
</dbReference>
<evidence type="ECO:0000259" key="3">
    <source>
        <dbReference type="Pfam" id="PF03109"/>
    </source>
</evidence>